<feature type="signal peptide" evidence="1">
    <location>
        <begin position="1"/>
        <end position="20"/>
    </location>
</feature>
<evidence type="ECO:0008006" key="4">
    <source>
        <dbReference type="Google" id="ProtNLM"/>
    </source>
</evidence>
<feature type="chain" id="PRO_5026218513" description="T9SS type A sorting domain-containing protein" evidence="1">
    <location>
        <begin position="21"/>
        <end position="136"/>
    </location>
</feature>
<dbReference type="EMBL" id="CP050063">
    <property type="protein sequence ID" value="QIP17277.1"/>
    <property type="molecule type" value="Genomic_DNA"/>
</dbReference>
<keyword evidence="1" id="KW-0732">Signal</keyword>
<name>A0A6G9AXT6_9BACT</name>
<gene>
    <name evidence="2" type="ORF">G8759_33860</name>
</gene>
<evidence type="ECO:0000313" key="2">
    <source>
        <dbReference type="EMBL" id="QIP17277.1"/>
    </source>
</evidence>
<dbReference type="RefSeq" id="WP_167217965.1">
    <property type="nucleotide sequence ID" value="NZ_CP050063.1"/>
</dbReference>
<accession>A0A6G9AXT6</accession>
<dbReference type="AlphaFoldDB" id="A0A6G9AXT6"/>
<protein>
    <recommendedName>
        <fullName evidence="4">T9SS type A sorting domain-containing protein</fullName>
    </recommendedName>
</protein>
<proteinExistence type="predicted"/>
<evidence type="ECO:0000313" key="3">
    <source>
        <dbReference type="Proteomes" id="UP000501802"/>
    </source>
</evidence>
<evidence type="ECO:0000256" key="1">
    <source>
        <dbReference type="SAM" id="SignalP"/>
    </source>
</evidence>
<organism evidence="2 3">
    <name type="scientific">Spirosoma aureum</name>
    <dbReference type="NCBI Taxonomy" id="2692134"/>
    <lineage>
        <taxon>Bacteria</taxon>
        <taxon>Pseudomonadati</taxon>
        <taxon>Bacteroidota</taxon>
        <taxon>Cytophagia</taxon>
        <taxon>Cytophagales</taxon>
        <taxon>Cytophagaceae</taxon>
        <taxon>Spirosoma</taxon>
    </lineage>
</organism>
<keyword evidence="3" id="KW-1185">Reference proteome</keyword>
<dbReference type="Proteomes" id="UP000501802">
    <property type="component" value="Chromosome"/>
</dbReference>
<dbReference type="KEGG" id="spib:G8759_33860"/>
<sequence length="136" mass="14786">MKLIAQSLLTALLLSTATFASDVVTKSTTSANPTVITNSYKVAVYPSTTKSSKLHVVVEREPGQTMTIYLKDAQGTRLAEQQISKKQGTFHFQFDLTALEDGNYSVQVISGNDVALYPVTLKTQPTQATSRTLTLN</sequence>
<reference evidence="2 3" key="1">
    <citation type="submission" date="2020-03" db="EMBL/GenBank/DDBJ databases">
        <authorList>
            <person name="Kim M.K."/>
        </authorList>
    </citation>
    <scope>NUCLEOTIDE SEQUENCE [LARGE SCALE GENOMIC DNA]</scope>
    <source>
        <strain evidence="2 3">BT328</strain>
    </source>
</reference>